<dbReference type="EMBL" id="MSZS01000012">
    <property type="protein sequence ID" value="PKX88840.1"/>
    <property type="molecule type" value="Genomic_DNA"/>
</dbReference>
<feature type="transmembrane region" description="Helical" evidence="5">
    <location>
        <begin position="20"/>
        <end position="47"/>
    </location>
</feature>
<keyword evidence="4 5" id="KW-0472">Membrane</keyword>
<accession>A0A2I1BTW6</accession>
<name>A0A2I1BTW6_ASPN1</name>
<keyword evidence="3 5" id="KW-1133">Transmembrane helix</keyword>
<dbReference type="InterPro" id="IPR007568">
    <property type="entry name" value="RTA1"/>
</dbReference>
<evidence type="ECO:0000256" key="2">
    <source>
        <dbReference type="ARBA" id="ARBA00022692"/>
    </source>
</evidence>
<comment type="caution">
    <text evidence="6">The sequence shown here is derived from an EMBL/GenBank/DDBJ whole genome shotgun (WGS) entry which is preliminary data.</text>
</comment>
<reference evidence="7" key="1">
    <citation type="journal article" date="2018" name="Proc. Natl. Acad. Sci. U.S.A.">
        <title>Linking secondary metabolites to gene clusters through genome sequencing of six diverse Aspergillus species.</title>
        <authorList>
            <person name="Kaerboelling I."/>
            <person name="Vesth T.C."/>
            <person name="Frisvad J.C."/>
            <person name="Nybo J.L."/>
            <person name="Theobald S."/>
            <person name="Kuo A."/>
            <person name="Bowyer P."/>
            <person name="Matsuda Y."/>
            <person name="Mondo S."/>
            <person name="Lyhne E.K."/>
            <person name="Kogle M.E."/>
            <person name="Clum A."/>
            <person name="Lipzen A."/>
            <person name="Salamov A."/>
            <person name="Ngan C.Y."/>
            <person name="Daum C."/>
            <person name="Chiniquy J."/>
            <person name="Barry K."/>
            <person name="LaButti K."/>
            <person name="Haridas S."/>
            <person name="Simmons B.A."/>
            <person name="Magnuson J.K."/>
            <person name="Mortensen U.H."/>
            <person name="Larsen T.O."/>
            <person name="Grigoriev I.V."/>
            <person name="Baker S.E."/>
            <person name="Andersen M.R."/>
        </authorList>
    </citation>
    <scope>NUCLEOTIDE SEQUENCE [LARGE SCALE GENOMIC DNA]</scope>
    <source>
        <strain evidence="7">IBT 16806</strain>
    </source>
</reference>
<dbReference type="RefSeq" id="XP_024677435.1">
    <property type="nucleotide sequence ID" value="XM_024822950.1"/>
</dbReference>
<evidence type="ECO:0000256" key="5">
    <source>
        <dbReference type="SAM" id="Phobius"/>
    </source>
</evidence>
<dbReference type="STRING" id="1392255.A0A2I1BTW6"/>
<dbReference type="VEuPathDB" id="FungiDB:P174DRAFT_380027"/>
<evidence type="ECO:0000256" key="1">
    <source>
        <dbReference type="ARBA" id="ARBA00004141"/>
    </source>
</evidence>
<dbReference type="GO" id="GO:0016020">
    <property type="term" value="C:membrane"/>
    <property type="evidence" value="ECO:0007669"/>
    <property type="project" value="UniProtKB-SubCell"/>
</dbReference>
<organism evidence="6 7">
    <name type="scientific">Aspergillus novofumigatus (strain IBT 16806)</name>
    <dbReference type="NCBI Taxonomy" id="1392255"/>
    <lineage>
        <taxon>Eukaryota</taxon>
        <taxon>Fungi</taxon>
        <taxon>Dikarya</taxon>
        <taxon>Ascomycota</taxon>
        <taxon>Pezizomycotina</taxon>
        <taxon>Eurotiomycetes</taxon>
        <taxon>Eurotiomycetidae</taxon>
        <taxon>Eurotiales</taxon>
        <taxon>Aspergillaceae</taxon>
        <taxon>Aspergillus</taxon>
        <taxon>Aspergillus subgen. Fumigati</taxon>
    </lineage>
</organism>
<protein>
    <submittedName>
        <fullName evidence="6">Uncharacterized protein</fullName>
    </submittedName>
</protein>
<feature type="non-terminal residue" evidence="6">
    <location>
        <position position="1"/>
    </location>
</feature>
<evidence type="ECO:0000256" key="3">
    <source>
        <dbReference type="ARBA" id="ARBA00022989"/>
    </source>
</evidence>
<dbReference type="OrthoDB" id="3358017at2759"/>
<dbReference type="Proteomes" id="UP000234474">
    <property type="component" value="Unassembled WGS sequence"/>
</dbReference>
<evidence type="ECO:0000256" key="4">
    <source>
        <dbReference type="ARBA" id="ARBA00023136"/>
    </source>
</evidence>
<evidence type="ECO:0000313" key="7">
    <source>
        <dbReference type="Proteomes" id="UP000234474"/>
    </source>
</evidence>
<comment type="subcellular location">
    <subcellularLocation>
        <location evidence="1">Membrane</location>
        <topology evidence="1">Multi-pass membrane protein</topology>
    </subcellularLocation>
</comment>
<dbReference type="Pfam" id="PF04479">
    <property type="entry name" value="RTA1"/>
    <property type="match status" value="1"/>
</dbReference>
<keyword evidence="7" id="KW-1185">Reference proteome</keyword>
<gene>
    <name evidence="6" type="ORF">P174DRAFT_380027</name>
</gene>
<dbReference type="GeneID" id="36530276"/>
<evidence type="ECO:0000313" key="6">
    <source>
        <dbReference type="EMBL" id="PKX88840.1"/>
    </source>
</evidence>
<sequence length="64" mass="7370">IFHLVKYTQGINGYLISHEAFMYVFNIILMVFAMVMMSVLHPSVILASDYKHHQGLMESLRSVP</sequence>
<dbReference type="AlphaFoldDB" id="A0A2I1BTW6"/>
<proteinExistence type="predicted"/>
<dbReference type="PANTHER" id="PTHR31465:SF1">
    <property type="entry name" value="PROTEIN RTA1-RELATED"/>
    <property type="match status" value="1"/>
</dbReference>
<keyword evidence="2 5" id="KW-0812">Transmembrane</keyword>
<dbReference type="PANTHER" id="PTHR31465">
    <property type="entry name" value="PROTEIN RTA1-RELATED"/>
    <property type="match status" value="1"/>
</dbReference>